<name>A0ABV0SA30_9TELE</name>
<keyword evidence="2" id="KW-1185">Reference proteome</keyword>
<accession>A0ABV0SA30</accession>
<evidence type="ECO:0000313" key="1">
    <source>
        <dbReference type="EMBL" id="MEQ2217276.1"/>
    </source>
</evidence>
<protein>
    <submittedName>
        <fullName evidence="1">Uncharacterized protein</fullName>
    </submittedName>
</protein>
<comment type="caution">
    <text evidence="1">The sequence shown here is derived from an EMBL/GenBank/DDBJ whole genome shotgun (WGS) entry which is preliminary data.</text>
</comment>
<dbReference type="Proteomes" id="UP001434883">
    <property type="component" value="Unassembled WGS sequence"/>
</dbReference>
<proteinExistence type="predicted"/>
<dbReference type="EMBL" id="JAHRIN010075748">
    <property type="protein sequence ID" value="MEQ2217276.1"/>
    <property type="molecule type" value="Genomic_DNA"/>
</dbReference>
<gene>
    <name evidence="1" type="ORF">XENOCAPTIV_002743</name>
</gene>
<organism evidence="1 2">
    <name type="scientific">Xenoophorus captivus</name>
    <dbReference type="NCBI Taxonomy" id="1517983"/>
    <lineage>
        <taxon>Eukaryota</taxon>
        <taxon>Metazoa</taxon>
        <taxon>Chordata</taxon>
        <taxon>Craniata</taxon>
        <taxon>Vertebrata</taxon>
        <taxon>Euteleostomi</taxon>
        <taxon>Actinopterygii</taxon>
        <taxon>Neopterygii</taxon>
        <taxon>Teleostei</taxon>
        <taxon>Neoteleostei</taxon>
        <taxon>Acanthomorphata</taxon>
        <taxon>Ovalentaria</taxon>
        <taxon>Atherinomorphae</taxon>
        <taxon>Cyprinodontiformes</taxon>
        <taxon>Goodeidae</taxon>
        <taxon>Xenoophorus</taxon>
    </lineage>
</organism>
<evidence type="ECO:0000313" key="2">
    <source>
        <dbReference type="Proteomes" id="UP001434883"/>
    </source>
</evidence>
<reference evidence="1 2" key="1">
    <citation type="submission" date="2021-06" db="EMBL/GenBank/DDBJ databases">
        <authorList>
            <person name="Palmer J.M."/>
        </authorList>
    </citation>
    <scope>NUCLEOTIDE SEQUENCE [LARGE SCALE GENOMIC DNA]</scope>
    <source>
        <strain evidence="1 2">XC_2019</strain>
        <tissue evidence="1">Muscle</tissue>
    </source>
</reference>
<sequence length="143" mass="15935">MGNSQEQMLYKACRQFPQAATSVIKTRAPGRRVPSVTDWHVLLVPDIVQAAAASAALSAPSLSKFSFSTTPFPEICTHTLSCKSFNTLRVIFTLRPQTSQHFSGILPVKKRREGFHTVLKIKISAFFTLKPLNKIQCPTFLEK</sequence>